<reference evidence="1" key="1">
    <citation type="journal article" date="2014" name="Front. Microbiol.">
        <title>High frequency of phylogenetically diverse reductive dehalogenase-homologous genes in deep subseafloor sedimentary metagenomes.</title>
        <authorList>
            <person name="Kawai M."/>
            <person name="Futagami T."/>
            <person name="Toyoda A."/>
            <person name="Takaki Y."/>
            <person name="Nishi S."/>
            <person name="Hori S."/>
            <person name="Arai W."/>
            <person name="Tsubouchi T."/>
            <person name="Morono Y."/>
            <person name="Uchiyama I."/>
            <person name="Ito T."/>
            <person name="Fujiyama A."/>
            <person name="Inagaki F."/>
            <person name="Takami H."/>
        </authorList>
    </citation>
    <scope>NUCLEOTIDE SEQUENCE</scope>
    <source>
        <strain evidence="1">Expedition CK06-06</strain>
    </source>
</reference>
<organism evidence="1">
    <name type="scientific">marine sediment metagenome</name>
    <dbReference type="NCBI Taxonomy" id="412755"/>
    <lineage>
        <taxon>unclassified sequences</taxon>
        <taxon>metagenomes</taxon>
        <taxon>ecological metagenomes</taxon>
    </lineage>
</organism>
<proteinExistence type="predicted"/>
<evidence type="ECO:0000313" key="1">
    <source>
        <dbReference type="EMBL" id="GAG65699.1"/>
    </source>
</evidence>
<gene>
    <name evidence="1" type="ORF">S01H4_17912</name>
</gene>
<sequence>MTPRAYPLPAGATPRVPRTLFQHAHRDGSSTFPAFIFLNEGECFLHFPHNWNGLDDLKLWLYSTGTENDMTVDIRIDIGTCTEDIDTHTQTVNGVAFDVANGKYTCLDLTVPFAIVLALLNPNDMMWIYVEWASGDSATYLIGAEAQET</sequence>
<accession>X0Z905</accession>
<dbReference type="AlphaFoldDB" id="X0Z905"/>
<name>X0Z905_9ZZZZ</name>
<protein>
    <submittedName>
        <fullName evidence="1">Uncharacterized protein</fullName>
    </submittedName>
</protein>
<dbReference type="EMBL" id="BART01007917">
    <property type="protein sequence ID" value="GAG65699.1"/>
    <property type="molecule type" value="Genomic_DNA"/>
</dbReference>
<comment type="caution">
    <text evidence="1">The sequence shown here is derived from an EMBL/GenBank/DDBJ whole genome shotgun (WGS) entry which is preliminary data.</text>
</comment>